<feature type="transmembrane region" description="Helical" evidence="6">
    <location>
        <begin position="89"/>
        <end position="108"/>
    </location>
</feature>
<keyword evidence="8" id="KW-1185">Reference proteome</keyword>
<feature type="transmembrane region" description="Helical" evidence="6">
    <location>
        <begin position="142"/>
        <end position="163"/>
    </location>
</feature>
<accession>A0A318JT19</accession>
<dbReference type="PANTHER" id="PTHR30086">
    <property type="entry name" value="ARGININE EXPORTER PROTEIN ARGO"/>
    <property type="match status" value="1"/>
</dbReference>
<evidence type="ECO:0000313" key="8">
    <source>
        <dbReference type="Proteomes" id="UP000247569"/>
    </source>
</evidence>
<feature type="transmembrane region" description="Helical" evidence="6">
    <location>
        <begin position="60"/>
        <end position="83"/>
    </location>
</feature>
<organism evidence="7 8">
    <name type="scientific">Nocardia tenerifensis</name>
    <dbReference type="NCBI Taxonomy" id="228006"/>
    <lineage>
        <taxon>Bacteria</taxon>
        <taxon>Bacillati</taxon>
        <taxon>Actinomycetota</taxon>
        <taxon>Actinomycetes</taxon>
        <taxon>Mycobacteriales</taxon>
        <taxon>Nocardiaceae</taxon>
        <taxon>Nocardia</taxon>
    </lineage>
</organism>
<keyword evidence="2" id="KW-1003">Cell membrane</keyword>
<feature type="transmembrane region" description="Helical" evidence="6">
    <location>
        <begin position="175"/>
        <end position="199"/>
    </location>
</feature>
<keyword evidence="5 6" id="KW-0472">Membrane</keyword>
<keyword evidence="3 6" id="KW-0812">Transmembrane</keyword>
<reference evidence="7 8" key="1">
    <citation type="submission" date="2018-05" db="EMBL/GenBank/DDBJ databases">
        <title>Genomic Encyclopedia of Type Strains, Phase IV (KMG-IV): sequencing the most valuable type-strain genomes for metagenomic binning, comparative biology and taxonomic classification.</title>
        <authorList>
            <person name="Goeker M."/>
        </authorList>
    </citation>
    <scope>NUCLEOTIDE SEQUENCE [LARGE SCALE GENOMIC DNA]</scope>
    <source>
        <strain evidence="7 8">DSM 44704</strain>
    </source>
</reference>
<evidence type="ECO:0000256" key="1">
    <source>
        <dbReference type="ARBA" id="ARBA00004651"/>
    </source>
</evidence>
<evidence type="ECO:0000256" key="4">
    <source>
        <dbReference type="ARBA" id="ARBA00022989"/>
    </source>
</evidence>
<evidence type="ECO:0000256" key="2">
    <source>
        <dbReference type="ARBA" id="ARBA00022475"/>
    </source>
</evidence>
<dbReference type="PIRSF" id="PIRSF006324">
    <property type="entry name" value="LeuE"/>
    <property type="match status" value="1"/>
</dbReference>
<comment type="subcellular location">
    <subcellularLocation>
        <location evidence="1">Cell membrane</location>
        <topology evidence="1">Multi-pass membrane protein</topology>
    </subcellularLocation>
</comment>
<evidence type="ECO:0000256" key="6">
    <source>
        <dbReference type="SAM" id="Phobius"/>
    </source>
</evidence>
<keyword evidence="4 6" id="KW-1133">Transmembrane helix</keyword>
<dbReference type="InterPro" id="IPR001123">
    <property type="entry name" value="LeuE-type"/>
</dbReference>
<proteinExistence type="predicted"/>
<dbReference type="PANTHER" id="PTHR30086:SF20">
    <property type="entry name" value="ARGININE EXPORTER PROTEIN ARGO-RELATED"/>
    <property type="match status" value="1"/>
</dbReference>
<evidence type="ECO:0000256" key="5">
    <source>
        <dbReference type="ARBA" id="ARBA00023136"/>
    </source>
</evidence>
<gene>
    <name evidence="7" type="ORF">DFR70_12089</name>
</gene>
<evidence type="ECO:0000313" key="7">
    <source>
        <dbReference type="EMBL" id="PXX56348.1"/>
    </source>
</evidence>
<dbReference type="GO" id="GO:0015171">
    <property type="term" value="F:amino acid transmembrane transporter activity"/>
    <property type="evidence" value="ECO:0007669"/>
    <property type="project" value="TreeGrafter"/>
</dbReference>
<dbReference type="Pfam" id="PF01810">
    <property type="entry name" value="LysE"/>
    <property type="match status" value="1"/>
</dbReference>
<dbReference type="Proteomes" id="UP000247569">
    <property type="component" value="Unassembled WGS sequence"/>
</dbReference>
<sequence length="232" mass="24097">MSHTVRAPAAYGGADIVGGMTASIDWTAFVPAAVALSLIPGPNQLLSVRNAIRYGTAPATIALGARFAVFASMTVAVAIGLGALLTRSALVFDLVKWVGVAYLLYFGLSTLWRARRSPVTDEPDVPELTALGRVRRAMRGELLVAATNPKAMLLFAAFLPQFLPSGADASGSLLILAAAYIGIEACSAIAYTVLGGVLGRLDLTARAHRNIDRVTGAAFVGLGGYLATAQRP</sequence>
<protein>
    <submittedName>
        <fullName evidence="7">Threonine/homoserine/homoserine lactone efflux protein</fullName>
    </submittedName>
</protein>
<dbReference type="AlphaFoldDB" id="A0A318JT19"/>
<evidence type="ECO:0000256" key="3">
    <source>
        <dbReference type="ARBA" id="ARBA00022692"/>
    </source>
</evidence>
<dbReference type="EMBL" id="QJKF01000020">
    <property type="protein sequence ID" value="PXX56348.1"/>
    <property type="molecule type" value="Genomic_DNA"/>
</dbReference>
<dbReference type="GO" id="GO:0005886">
    <property type="term" value="C:plasma membrane"/>
    <property type="evidence" value="ECO:0007669"/>
    <property type="project" value="UniProtKB-SubCell"/>
</dbReference>
<comment type="caution">
    <text evidence="7">The sequence shown here is derived from an EMBL/GenBank/DDBJ whole genome shotgun (WGS) entry which is preliminary data.</text>
</comment>
<name>A0A318JT19_9NOCA</name>